<dbReference type="InterPro" id="IPR005269">
    <property type="entry name" value="LOG"/>
</dbReference>
<evidence type="ECO:0000313" key="5">
    <source>
        <dbReference type="Proteomes" id="UP000244925"/>
    </source>
</evidence>
<dbReference type="Pfam" id="PF03641">
    <property type="entry name" value="Lysine_decarbox"/>
    <property type="match status" value="1"/>
</dbReference>
<dbReference type="Proteomes" id="UP000244925">
    <property type="component" value="Unassembled WGS sequence"/>
</dbReference>
<evidence type="ECO:0000256" key="3">
    <source>
        <dbReference type="RuleBase" id="RU363015"/>
    </source>
</evidence>
<evidence type="ECO:0000313" key="4">
    <source>
        <dbReference type="EMBL" id="PWB08628.1"/>
    </source>
</evidence>
<dbReference type="NCBIfam" id="TIGR00730">
    <property type="entry name" value="Rossman fold protein, TIGR00730 family"/>
    <property type="match status" value="1"/>
</dbReference>
<dbReference type="GO" id="GO:0005829">
    <property type="term" value="C:cytosol"/>
    <property type="evidence" value="ECO:0007669"/>
    <property type="project" value="TreeGrafter"/>
</dbReference>
<dbReference type="GO" id="GO:0008714">
    <property type="term" value="F:AMP nucleosidase activity"/>
    <property type="evidence" value="ECO:0007669"/>
    <property type="project" value="UniProtKB-EC"/>
</dbReference>
<reference evidence="5" key="1">
    <citation type="submission" date="2018-02" db="EMBL/GenBank/DDBJ databases">
        <authorList>
            <person name="Clavel T."/>
            <person name="Strowig T."/>
        </authorList>
    </citation>
    <scope>NUCLEOTIDE SEQUENCE [LARGE SCALE GENOMIC DNA]</scope>
    <source>
        <strain evidence="5">DSM 100764</strain>
    </source>
</reference>
<keyword evidence="3" id="KW-0378">Hydrolase</keyword>
<organism evidence="4 5">
    <name type="scientific">Paramuribaculum intestinale</name>
    <dbReference type="NCBI Taxonomy" id="2094151"/>
    <lineage>
        <taxon>Bacteria</taxon>
        <taxon>Pseudomonadati</taxon>
        <taxon>Bacteroidota</taxon>
        <taxon>Bacteroidia</taxon>
        <taxon>Bacteroidales</taxon>
        <taxon>Muribaculaceae</taxon>
        <taxon>Paramuribaculum</taxon>
    </lineage>
</organism>
<dbReference type="SUPFAM" id="SSF102405">
    <property type="entry name" value="MCP/YpsA-like"/>
    <property type="match status" value="1"/>
</dbReference>
<dbReference type="GeneID" id="93425531"/>
<evidence type="ECO:0000256" key="1">
    <source>
        <dbReference type="ARBA" id="ARBA00000274"/>
    </source>
</evidence>
<comment type="catalytic activity">
    <reaction evidence="1">
        <text>AMP + H2O = D-ribose 5-phosphate + adenine</text>
        <dbReference type="Rhea" id="RHEA:20129"/>
        <dbReference type="ChEBI" id="CHEBI:15377"/>
        <dbReference type="ChEBI" id="CHEBI:16708"/>
        <dbReference type="ChEBI" id="CHEBI:78346"/>
        <dbReference type="ChEBI" id="CHEBI:456215"/>
        <dbReference type="EC" id="3.2.2.4"/>
    </reaction>
</comment>
<dbReference type="PANTHER" id="PTHR31223">
    <property type="entry name" value="LOG FAMILY PROTEIN YJL055W"/>
    <property type="match status" value="1"/>
</dbReference>
<dbReference type="EMBL" id="PUBV01000005">
    <property type="protein sequence ID" value="PWB08628.1"/>
    <property type="molecule type" value="Genomic_DNA"/>
</dbReference>
<dbReference type="EC" id="3.2.2.n1" evidence="3"/>
<sequence>MEQSITDAICVYGASSSRIDPIYKDAARQTGQLIAMSGCPLVCGGGRGGLMAQAIEGANSKGGITIGVLPQFMIDRQWQHPDLGRMIATPDMHRRKQTMASMSRAVIALPGGIGTLEELLEIITWRQLGLYNGNITILNTAGYYDPLIAMLERTIDQHFMRQGSHNLWHLASTPEEAVEKSLG</sequence>
<protein>
    <recommendedName>
        <fullName evidence="3">Cytokinin riboside 5'-monophosphate phosphoribohydrolase</fullName>
        <ecNumber evidence="3">3.2.2.n1</ecNumber>
    </recommendedName>
</protein>
<dbReference type="AlphaFoldDB" id="A0A2V1IUR0"/>
<dbReference type="PANTHER" id="PTHR31223:SF70">
    <property type="entry name" value="LOG FAMILY PROTEIN YJL055W"/>
    <property type="match status" value="1"/>
</dbReference>
<dbReference type="GO" id="GO:0009691">
    <property type="term" value="P:cytokinin biosynthetic process"/>
    <property type="evidence" value="ECO:0007669"/>
    <property type="project" value="UniProtKB-UniRule"/>
</dbReference>
<keyword evidence="5" id="KW-1185">Reference proteome</keyword>
<dbReference type="RefSeq" id="WP_107035374.1">
    <property type="nucleotide sequence ID" value="NZ_CAOMZA010000053.1"/>
</dbReference>
<evidence type="ECO:0000256" key="2">
    <source>
        <dbReference type="ARBA" id="ARBA00006763"/>
    </source>
</evidence>
<accession>A0A2V1IUR0</accession>
<keyword evidence="3" id="KW-0203">Cytokinin biosynthesis</keyword>
<proteinExistence type="inferred from homology"/>
<dbReference type="InterPro" id="IPR031100">
    <property type="entry name" value="LOG_fam"/>
</dbReference>
<gene>
    <name evidence="4" type="ORF">C5O25_03640</name>
</gene>
<dbReference type="Gene3D" id="3.40.50.450">
    <property type="match status" value="1"/>
</dbReference>
<comment type="caution">
    <text evidence="4">The sequence shown here is derived from an EMBL/GenBank/DDBJ whole genome shotgun (WGS) entry which is preliminary data.</text>
</comment>
<comment type="similarity">
    <text evidence="2 3">Belongs to the LOG family.</text>
</comment>
<name>A0A2V1IUR0_9BACT</name>